<organism evidence="3 4">
    <name type="scientific">Polarella glacialis</name>
    <name type="common">Dinoflagellate</name>
    <dbReference type="NCBI Taxonomy" id="89957"/>
    <lineage>
        <taxon>Eukaryota</taxon>
        <taxon>Sar</taxon>
        <taxon>Alveolata</taxon>
        <taxon>Dinophyceae</taxon>
        <taxon>Suessiales</taxon>
        <taxon>Suessiaceae</taxon>
        <taxon>Polarella</taxon>
    </lineage>
</organism>
<dbReference type="AlphaFoldDB" id="A0A813E332"/>
<evidence type="ECO:0000256" key="1">
    <source>
        <dbReference type="SAM" id="MobiDB-lite"/>
    </source>
</evidence>
<name>A0A813E332_POLGL</name>
<evidence type="ECO:0000313" key="4">
    <source>
        <dbReference type="Proteomes" id="UP000654075"/>
    </source>
</evidence>
<accession>A0A813E332</accession>
<protein>
    <recommendedName>
        <fullName evidence="2">SnoaL-like domain-containing protein</fullName>
    </recommendedName>
</protein>
<feature type="non-terminal residue" evidence="3">
    <location>
        <position position="269"/>
    </location>
</feature>
<keyword evidence="4" id="KW-1185">Reference proteome</keyword>
<dbReference type="Gene3D" id="3.10.450.50">
    <property type="match status" value="1"/>
</dbReference>
<dbReference type="SUPFAM" id="SSF54427">
    <property type="entry name" value="NTF2-like"/>
    <property type="match status" value="1"/>
</dbReference>
<gene>
    <name evidence="3" type="ORF">PGLA1383_LOCUS13930</name>
</gene>
<dbReference type="EMBL" id="CAJNNV010007823">
    <property type="protein sequence ID" value="CAE8595419.1"/>
    <property type="molecule type" value="Genomic_DNA"/>
</dbReference>
<proteinExistence type="predicted"/>
<reference evidence="3" key="1">
    <citation type="submission" date="2021-02" db="EMBL/GenBank/DDBJ databases">
        <authorList>
            <person name="Dougan E. K."/>
            <person name="Rhodes N."/>
            <person name="Thang M."/>
            <person name="Chan C."/>
        </authorList>
    </citation>
    <scope>NUCLEOTIDE SEQUENCE</scope>
</reference>
<dbReference type="InterPro" id="IPR037401">
    <property type="entry name" value="SnoaL-like"/>
</dbReference>
<dbReference type="Proteomes" id="UP000654075">
    <property type="component" value="Unassembled WGS sequence"/>
</dbReference>
<dbReference type="Pfam" id="PF13474">
    <property type="entry name" value="SnoaL_3"/>
    <property type="match status" value="1"/>
</dbReference>
<feature type="domain" description="SnoaL-like" evidence="2">
    <location>
        <begin position="198"/>
        <end position="268"/>
    </location>
</feature>
<feature type="compositionally biased region" description="Low complexity" evidence="1">
    <location>
        <begin position="116"/>
        <end position="127"/>
    </location>
</feature>
<evidence type="ECO:0000313" key="3">
    <source>
        <dbReference type="EMBL" id="CAE8595419.1"/>
    </source>
</evidence>
<dbReference type="OrthoDB" id="2335338at2759"/>
<evidence type="ECO:0000259" key="2">
    <source>
        <dbReference type="Pfam" id="PF13474"/>
    </source>
</evidence>
<dbReference type="InterPro" id="IPR032710">
    <property type="entry name" value="NTF2-like_dom_sf"/>
</dbReference>
<sequence length="269" mass="28410">MRANAALPAQRTVAAAAVLGCVGVMGMGRLQLREQGQQPCFVLPRSNGLPHRLLPLRAGASEASGEILAPGATLQEAHGAVPGLLMAAVGCATLAASSASRRSRTVVARRAEGEGAEASSSSESPAAAKSEAKAISLVVAEADSATVATVRLDEREAHSRAEELEGQMHLLAVAEDYKGAALIQDQLCAVQLDDEGSVLQANSELYGAFTKRDTDRMKAIWLRAPYVQCIHPYEKRSAGYTDVCASWERIFKASKKKSTITPESVQINV</sequence>
<dbReference type="PANTHER" id="PTHR34957:SF1">
    <property type="entry name" value="NUCLEAR TRANSPORT FACTOR 2 (NTF2) FAMILY PROTEIN"/>
    <property type="match status" value="1"/>
</dbReference>
<dbReference type="PANTHER" id="PTHR34957">
    <property type="entry name" value="NUCLEAR TRANSPORT FACTOR 2 (NTF2) FAMILY PROTEIN"/>
    <property type="match status" value="1"/>
</dbReference>
<comment type="caution">
    <text evidence="3">The sequence shown here is derived from an EMBL/GenBank/DDBJ whole genome shotgun (WGS) entry which is preliminary data.</text>
</comment>
<feature type="region of interest" description="Disordered" evidence="1">
    <location>
        <begin position="103"/>
        <end position="127"/>
    </location>
</feature>